<dbReference type="RefSeq" id="WP_131019126.1">
    <property type="nucleotide sequence ID" value="NZ_SIRE01000060.1"/>
</dbReference>
<comment type="similarity">
    <text evidence="1">Belongs to the barstar family.</text>
</comment>
<feature type="domain" description="Barstar (barnase inhibitor)" evidence="2">
    <location>
        <begin position="166"/>
        <end position="225"/>
    </location>
</feature>
<dbReference type="EMBL" id="SIRE01000060">
    <property type="protein sequence ID" value="TBL67465.1"/>
    <property type="molecule type" value="Genomic_DNA"/>
</dbReference>
<comment type="caution">
    <text evidence="3">The sequence shown here is derived from an EMBL/GenBank/DDBJ whole genome shotgun (WGS) entry which is preliminary data.</text>
</comment>
<keyword evidence="4" id="KW-1185">Reference proteome</keyword>
<reference evidence="3 4" key="1">
    <citation type="submission" date="2019-02" db="EMBL/GenBank/DDBJ databases">
        <title>Paenibacillus sp. nov., isolated from surface-sterilized tissue of Thalictrum simplex L.</title>
        <authorList>
            <person name="Tuo L."/>
        </authorList>
    </citation>
    <scope>NUCLEOTIDE SEQUENCE [LARGE SCALE GENOMIC DNA]</scope>
    <source>
        <strain evidence="3 4">N2SHLJ1</strain>
    </source>
</reference>
<dbReference type="Proteomes" id="UP000293142">
    <property type="component" value="Unassembled WGS sequence"/>
</dbReference>
<dbReference type="InterPro" id="IPR035905">
    <property type="entry name" value="Barstar-like_sf"/>
</dbReference>
<accession>A0A4Q9DCZ9</accession>
<name>A0A4Q9DCZ9_9BACL</name>
<dbReference type="OrthoDB" id="8859549at2"/>
<dbReference type="InterPro" id="IPR000468">
    <property type="entry name" value="Barstar"/>
</dbReference>
<proteinExistence type="inferred from homology"/>
<dbReference type="AlphaFoldDB" id="A0A4Q9DCZ9"/>
<evidence type="ECO:0000256" key="1">
    <source>
        <dbReference type="ARBA" id="ARBA00006845"/>
    </source>
</evidence>
<evidence type="ECO:0000313" key="4">
    <source>
        <dbReference type="Proteomes" id="UP000293142"/>
    </source>
</evidence>
<organism evidence="3 4">
    <name type="scientific">Paenibacillus thalictri</name>
    <dbReference type="NCBI Taxonomy" id="2527873"/>
    <lineage>
        <taxon>Bacteria</taxon>
        <taxon>Bacillati</taxon>
        <taxon>Bacillota</taxon>
        <taxon>Bacilli</taxon>
        <taxon>Bacillales</taxon>
        <taxon>Paenibacillaceae</taxon>
        <taxon>Paenibacillus</taxon>
    </lineage>
</organism>
<dbReference type="Pfam" id="PF01337">
    <property type="entry name" value="Barstar"/>
    <property type="match status" value="1"/>
</dbReference>
<dbReference type="Gene3D" id="3.30.370.10">
    <property type="entry name" value="Barstar-like"/>
    <property type="match status" value="1"/>
</dbReference>
<evidence type="ECO:0000313" key="3">
    <source>
        <dbReference type="EMBL" id="TBL67465.1"/>
    </source>
</evidence>
<sequence length="245" mass="28177">MKYKYGLMEEDSSLIIGYFDSIIGLSDADISETVDDGDFNLRFTNFHFSYDFKQNCSSRKHFLSNLYILILDHCGYTVGRYYFVLNSRKVLSSSDLRDGRDVILDGYLPIALSMETLRLWDLGRELKQNNIWSHFTKRQREIWLEIIRNRISCGSSSFNSQDETNQTYYVDGRHVTDKISFYFALGESINGPGGYFGGCLDSLSDCLCGGFGVIPPFTIELYRFANKTELIENMVASRSLCNNLW</sequence>
<evidence type="ECO:0000259" key="2">
    <source>
        <dbReference type="Pfam" id="PF01337"/>
    </source>
</evidence>
<dbReference type="SUPFAM" id="SSF52038">
    <property type="entry name" value="Barstar-related"/>
    <property type="match status" value="1"/>
</dbReference>
<protein>
    <recommendedName>
        <fullName evidence="2">Barstar (barnase inhibitor) domain-containing protein</fullName>
    </recommendedName>
</protein>
<gene>
    <name evidence="3" type="ORF">EYB31_39705</name>
</gene>